<dbReference type="NCBIfam" id="TIGR01409">
    <property type="entry name" value="TAT_signal_seq"/>
    <property type="match status" value="1"/>
</dbReference>
<dbReference type="PROSITE" id="PS51318">
    <property type="entry name" value="TAT"/>
    <property type="match status" value="1"/>
</dbReference>
<dbReference type="Gene3D" id="2.60.120.580">
    <property type="entry name" value="Acetamidase/Formamidase-like domains"/>
    <property type="match status" value="2"/>
</dbReference>
<dbReference type="EMBL" id="JADBEM010000001">
    <property type="protein sequence ID" value="MBE1607117.1"/>
    <property type="molecule type" value="Genomic_DNA"/>
</dbReference>
<dbReference type="AlphaFoldDB" id="A0A927MVM2"/>
<keyword evidence="2" id="KW-1185">Reference proteome</keyword>
<sequence length="382" mass="39841">MKPIDPASPSVSMAMLSRRGVLRAVGASGAGLALGTAMTSPASAAATSGSPAARGGARKPVVLRTTQETALWGYFPVDRAPVMRVASGSVVRIDAVNQSGVSAAQGPVAYFEDLGVPADEVLPELAEVAKNPRPAGASGHILTGPLYVEGAEPGDVLEIKIMNVSPRVAYGVNSTGPGSGVCPDLLDARSTRLLRLDKHNRYYQFAPGIRVPFSPFMGIMGVAPPTSAGFVSANPPNKWGGNLDFRDLIAGSTLYLPVFQPGALFYTGDTHGAQGHGEVDQTAVEHSMSMTAQFTVRKGASLEFPRAENKQYMFCMGIDADLDVALQIAVREACGYLVEATRGALTTADAYALCSIAVDFIVAEAVDGNKVIVAYIAKSLLP</sequence>
<dbReference type="Proteomes" id="UP000638648">
    <property type="component" value="Unassembled WGS sequence"/>
</dbReference>
<protein>
    <submittedName>
        <fullName evidence="1">Acetamidase/formamidase</fullName>
    </submittedName>
</protein>
<evidence type="ECO:0000313" key="2">
    <source>
        <dbReference type="Proteomes" id="UP000638648"/>
    </source>
</evidence>
<accession>A0A927MVM2</accession>
<dbReference type="SUPFAM" id="SSF141130">
    <property type="entry name" value="Acetamidase/Formamidase-like"/>
    <property type="match status" value="1"/>
</dbReference>
<dbReference type="PANTHER" id="PTHR31891">
    <property type="entry name" value="FORMAMIDASE C869.04-RELATED"/>
    <property type="match status" value="1"/>
</dbReference>
<dbReference type="GO" id="GO:0016811">
    <property type="term" value="F:hydrolase activity, acting on carbon-nitrogen (but not peptide) bonds, in linear amides"/>
    <property type="evidence" value="ECO:0007669"/>
    <property type="project" value="InterPro"/>
</dbReference>
<evidence type="ECO:0000313" key="1">
    <source>
        <dbReference type="EMBL" id="MBE1607117.1"/>
    </source>
</evidence>
<proteinExistence type="predicted"/>
<gene>
    <name evidence="1" type="ORF">HEB94_003965</name>
</gene>
<dbReference type="InterPro" id="IPR006311">
    <property type="entry name" value="TAT_signal"/>
</dbReference>
<dbReference type="Gene3D" id="3.10.28.20">
    <property type="entry name" value="Acetamidase/Formamidase-like domains"/>
    <property type="match status" value="1"/>
</dbReference>
<organism evidence="1 2">
    <name type="scientific">Actinopolymorpha pittospori</name>
    <dbReference type="NCBI Taxonomy" id="648752"/>
    <lineage>
        <taxon>Bacteria</taxon>
        <taxon>Bacillati</taxon>
        <taxon>Actinomycetota</taxon>
        <taxon>Actinomycetes</taxon>
        <taxon>Propionibacteriales</taxon>
        <taxon>Actinopolymorphaceae</taxon>
        <taxon>Actinopolymorpha</taxon>
    </lineage>
</organism>
<comment type="caution">
    <text evidence="1">The sequence shown here is derived from an EMBL/GenBank/DDBJ whole genome shotgun (WGS) entry which is preliminary data.</text>
</comment>
<dbReference type="InterPro" id="IPR004304">
    <property type="entry name" value="FmdA_AmdA"/>
</dbReference>
<dbReference type="RefSeq" id="WP_192751111.1">
    <property type="nucleotide sequence ID" value="NZ_BAABJL010000150.1"/>
</dbReference>
<reference evidence="1" key="1">
    <citation type="submission" date="2020-10" db="EMBL/GenBank/DDBJ databases">
        <title>Sequencing the genomes of 1000 actinobacteria strains.</title>
        <authorList>
            <person name="Klenk H.-P."/>
        </authorList>
    </citation>
    <scope>NUCLEOTIDE SEQUENCE</scope>
    <source>
        <strain evidence="1">DSM 45354</strain>
    </source>
</reference>
<dbReference type="PANTHER" id="PTHR31891:SF1">
    <property type="entry name" value="FORMAMIDASE C869.04-RELATED"/>
    <property type="match status" value="1"/>
</dbReference>
<dbReference type="Pfam" id="PF03069">
    <property type="entry name" value="FmdA_AmdA"/>
    <property type="match status" value="2"/>
</dbReference>
<dbReference type="InterPro" id="IPR019546">
    <property type="entry name" value="TAT_signal_bac_arc"/>
</dbReference>
<name>A0A927MVM2_9ACTN</name>